<proteinExistence type="predicted"/>
<gene>
    <name evidence="1" type="ORF">RHGRI_022297</name>
</gene>
<keyword evidence="2" id="KW-1185">Reference proteome</keyword>
<dbReference type="EMBL" id="JACTNZ010000008">
    <property type="protein sequence ID" value="KAG5534110.1"/>
    <property type="molecule type" value="Genomic_DNA"/>
</dbReference>
<dbReference type="AlphaFoldDB" id="A0AAV6J3V7"/>
<evidence type="ECO:0000313" key="1">
    <source>
        <dbReference type="EMBL" id="KAG5534110.1"/>
    </source>
</evidence>
<protein>
    <submittedName>
        <fullName evidence="1">Uncharacterized protein</fullName>
    </submittedName>
</protein>
<accession>A0AAV6J3V7</accession>
<comment type="caution">
    <text evidence="1">The sequence shown here is derived from an EMBL/GenBank/DDBJ whole genome shotgun (WGS) entry which is preliminary data.</text>
</comment>
<organism evidence="1 2">
    <name type="scientific">Rhododendron griersonianum</name>
    <dbReference type="NCBI Taxonomy" id="479676"/>
    <lineage>
        <taxon>Eukaryota</taxon>
        <taxon>Viridiplantae</taxon>
        <taxon>Streptophyta</taxon>
        <taxon>Embryophyta</taxon>
        <taxon>Tracheophyta</taxon>
        <taxon>Spermatophyta</taxon>
        <taxon>Magnoliopsida</taxon>
        <taxon>eudicotyledons</taxon>
        <taxon>Gunneridae</taxon>
        <taxon>Pentapetalae</taxon>
        <taxon>asterids</taxon>
        <taxon>Ericales</taxon>
        <taxon>Ericaceae</taxon>
        <taxon>Ericoideae</taxon>
        <taxon>Rhodoreae</taxon>
        <taxon>Rhododendron</taxon>
    </lineage>
</organism>
<name>A0AAV6J3V7_9ERIC</name>
<sequence length="195" mass="22386">MMDCVNMGSNPRLEALAAMVDRVKMESSNPRLEAAGMVVDRVNMESSSNPNESYFLPGGLFNRRNMQWEVEKMKSLDQVDHLMPMHQYYNPFDHQQTVLDQLDGRSSNNYVYNAIPFDRQINYYHNEDHHQRMIDNNMVVANTNRSSVPWVPSGYYGLNIQAFVAPNYMQYPVVMARASNSQVLHACSCCFSDIG</sequence>
<reference evidence="1" key="1">
    <citation type="submission" date="2020-08" db="EMBL/GenBank/DDBJ databases">
        <title>Plant Genome Project.</title>
        <authorList>
            <person name="Zhang R.-G."/>
        </authorList>
    </citation>
    <scope>NUCLEOTIDE SEQUENCE</scope>
    <source>
        <strain evidence="1">WSP0</strain>
        <tissue evidence="1">Leaf</tissue>
    </source>
</reference>
<evidence type="ECO:0000313" key="2">
    <source>
        <dbReference type="Proteomes" id="UP000823749"/>
    </source>
</evidence>
<dbReference type="Proteomes" id="UP000823749">
    <property type="component" value="Chromosome 8"/>
</dbReference>